<evidence type="ECO:0000313" key="1">
    <source>
        <dbReference type="EMBL" id="EFQ96696.1"/>
    </source>
</evidence>
<dbReference type="GeneID" id="10024270"/>
<sequence>MSADADVKRINAFWFSRSPFEWIDAPAGIDEEIKSDFGDLVLKARQNKLDHWTANSERCLALLVLLDQFSRNLFRGSPDAFSADSKAHEIATRAIIRGFDTDLPVIQASAFYLPLLHNESLVSLLAARCLFERLRKRCVTEEEKKWADMGVEIVRENIYFMELFGRYPGRNSALGRKNTVAEDGYFARQAEQE</sequence>
<dbReference type="OMA" id="YMPYMHS"/>
<evidence type="ECO:0008006" key="3">
    <source>
        <dbReference type="Google" id="ProtNLM"/>
    </source>
</evidence>
<dbReference type="eggNOG" id="ENOG502S80R">
    <property type="taxonomic scope" value="Eukaryota"/>
</dbReference>
<gene>
    <name evidence="1" type="ORF">MGYG_08620</name>
</gene>
<dbReference type="HOGENOM" id="CLU_065010_2_0_1"/>
<dbReference type="STRING" id="535722.E4V6I0"/>
<dbReference type="AlphaFoldDB" id="E4V6I0"/>
<dbReference type="Pfam" id="PF06041">
    <property type="entry name" value="DUF924"/>
    <property type="match status" value="1"/>
</dbReference>
<dbReference type="Gene3D" id="1.20.58.320">
    <property type="entry name" value="TPR-like"/>
    <property type="match status" value="1"/>
</dbReference>
<dbReference type="VEuPathDB" id="FungiDB:MGYG_08620"/>
<dbReference type="SUPFAM" id="SSF48452">
    <property type="entry name" value="TPR-like"/>
    <property type="match status" value="1"/>
</dbReference>
<evidence type="ECO:0000313" key="2">
    <source>
        <dbReference type="Proteomes" id="UP000002669"/>
    </source>
</evidence>
<dbReference type="Proteomes" id="UP000002669">
    <property type="component" value="Unassembled WGS sequence"/>
</dbReference>
<reference evidence="2" key="1">
    <citation type="journal article" date="2012" name="MBio">
        <title>Comparative genome analysis of Trichophyton rubrum and related dermatophytes reveals candidate genes involved in infection.</title>
        <authorList>
            <person name="Martinez D.A."/>
            <person name="Oliver B.G."/>
            <person name="Graeser Y."/>
            <person name="Goldberg J.M."/>
            <person name="Li W."/>
            <person name="Martinez-Rossi N.M."/>
            <person name="Monod M."/>
            <person name="Shelest E."/>
            <person name="Barton R.C."/>
            <person name="Birch E."/>
            <person name="Brakhage A.A."/>
            <person name="Chen Z."/>
            <person name="Gurr S.J."/>
            <person name="Heiman D."/>
            <person name="Heitman J."/>
            <person name="Kosti I."/>
            <person name="Rossi A."/>
            <person name="Saif S."/>
            <person name="Samalova M."/>
            <person name="Saunders C.W."/>
            <person name="Shea T."/>
            <person name="Summerbell R.C."/>
            <person name="Xu J."/>
            <person name="Young S."/>
            <person name="Zeng Q."/>
            <person name="Birren B.W."/>
            <person name="Cuomo C.A."/>
            <person name="White T.C."/>
        </authorList>
    </citation>
    <scope>NUCLEOTIDE SEQUENCE [LARGE SCALE GENOMIC DNA]</scope>
    <source>
        <strain evidence="2">ATCC MYA-4604 / CBS 118893</strain>
    </source>
</reference>
<dbReference type="InParanoid" id="E4V6I0"/>
<dbReference type="OrthoDB" id="414698at2759"/>
<keyword evidence="2" id="KW-1185">Reference proteome</keyword>
<dbReference type="InterPro" id="IPR011990">
    <property type="entry name" value="TPR-like_helical_dom_sf"/>
</dbReference>
<accession>E4V6I0</accession>
<organism evidence="2">
    <name type="scientific">Arthroderma gypseum (strain ATCC MYA-4604 / CBS 118893)</name>
    <name type="common">Microsporum gypseum</name>
    <dbReference type="NCBI Taxonomy" id="535722"/>
    <lineage>
        <taxon>Eukaryota</taxon>
        <taxon>Fungi</taxon>
        <taxon>Dikarya</taxon>
        <taxon>Ascomycota</taxon>
        <taxon>Pezizomycotina</taxon>
        <taxon>Eurotiomycetes</taxon>
        <taxon>Eurotiomycetidae</taxon>
        <taxon>Onygenales</taxon>
        <taxon>Arthrodermataceae</taxon>
        <taxon>Nannizzia</taxon>
    </lineage>
</organism>
<dbReference type="InterPro" id="IPR010323">
    <property type="entry name" value="DUF924"/>
</dbReference>
<dbReference type="EMBL" id="DS989831">
    <property type="protein sequence ID" value="EFQ96696.1"/>
    <property type="molecule type" value="Genomic_DNA"/>
</dbReference>
<proteinExistence type="predicted"/>
<protein>
    <recommendedName>
        <fullName evidence="3">DUF924 domain-containing protein</fullName>
    </recommendedName>
</protein>
<dbReference type="Gene3D" id="1.25.40.10">
    <property type="entry name" value="Tetratricopeptide repeat domain"/>
    <property type="match status" value="1"/>
</dbReference>
<dbReference type="RefSeq" id="XP_003169073.1">
    <property type="nucleotide sequence ID" value="XM_003169025.1"/>
</dbReference>
<name>E4V6I0_ARTGP</name>